<dbReference type="PANTHER" id="PTHR30153:SF2">
    <property type="entry name" value="REPLICATIVE DNA HELICASE"/>
    <property type="match status" value="1"/>
</dbReference>
<dbReference type="SUPFAM" id="SSF52540">
    <property type="entry name" value="P-loop containing nucleoside triphosphate hydrolases"/>
    <property type="match status" value="1"/>
</dbReference>
<dbReference type="Pfam" id="PF00772">
    <property type="entry name" value="DnaB"/>
    <property type="match status" value="1"/>
</dbReference>
<dbReference type="InterPro" id="IPR016136">
    <property type="entry name" value="DNA_helicase_N/primase_C"/>
</dbReference>
<dbReference type="EC" id="5.6.2.3" evidence="9"/>
<dbReference type="GO" id="GO:0005524">
    <property type="term" value="F:ATP binding"/>
    <property type="evidence" value="ECO:0007669"/>
    <property type="project" value="UniProtKB-KW"/>
</dbReference>
<dbReference type="GO" id="GO:0003677">
    <property type="term" value="F:DNA binding"/>
    <property type="evidence" value="ECO:0007669"/>
    <property type="project" value="UniProtKB-KW"/>
</dbReference>
<dbReference type="Gene3D" id="3.40.50.300">
    <property type="entry name" value="P-loop containing nucleotide triphosphate hydrolases"/>
    <property type="match status" value="2"/>
</dbReference>
<evidence type="ECO:0000256" key="8">
    <source>
        <dbReference type="ARBA" id="ARBA00023235"/>
    </source>
</evidence>
<organism evidence="12">
    <name type="scientific">Digenea simplex</name>
    <name type="common">Marine red alga</name>
    <name type="synonym">Conferva simplex</name>
    <dbReference type="NCBI Taxonomy" id="945030"/>
    <lineage>
        <taxon>Eukaryota</taxon>
        <taxon>Rhodophyta</taxon>
        <taxon>Florideophyceae</taxon>
        <taxon>Rhodymeniophycidae</taxon>
        <taxon>Ceramiales</taxon>
        <taxon>Rhodomelaceae</taxon>
        <taxon>Polysiphonioideae</taxon>
        <taxon>Digenea</taxon>
    </lineage>
</organism>
<dbReference type="GO" id="GO:0006260">
    <property type="term" value="P:DNA replication"/>
    <property type="evidence" value="ECO:0007669"/>
    <property type="project" value="UniProtKB-KW"/>
</dbReference>
<dbReference type="InterPro" id="IPR027417">
    <property type="entry name" value="P-loop_NTPase"/>
</dbReference>
<dbReference type="InterPro" id="IPR007693">
    <property type="entry name" value="DNA_helicase_DnaB-like_N"/>
</dbReference>
<evidence type="ECO:0000259" key="11">
    <source>
        <dbReference type="PROSITE" id="PS51199"/>
    </source>
</evidence>
<dbReference type="InterPro" id="IPR036185">
    <property type="entry name" value="DNA_heli_DnaB-like_N_sf"/>
</dbReference>
<keyword evidence="6" id="KW-0067">ATP-binding</keyword>
<dbReference type="GO" id="GO:0043139">
    <property type="term" value="F:5'-3' DNA helicase activity"/>
    <property type="evidence" value="ECO:0007669"/>
    <property type="project" value="UniProtKB-EC"/>
</dbReference>
<evidence type="ECO:0000256" key="10">
    <source>
        <dbReference type="ARBA" id="ARBA00048954"/>
    </source>
</evidence>
<dbReference type="GO" id="GO:0005829">
    <property type="term" value="C:cytosol"/>
    <property type="evidence" value="ECO:0007669"/>
    <property type="project" value="TreeGrafter"/>
</dbReference>
<keyword evidence="7" id="KW-0238">DNA-binding</keyword>
<comment type="similarity">
    <text evidence="1">Belongs to the helicase family. DnaB subfamily.</text>
</comment>
<dbReference type="GeneID" id="33362314"/>
<dbReference type="InterPro" id="IPR007694">
    <property type="entry name" value="DNA_helicase_DnaB-like_C"/>
</dbReference>
<feature type="domain" description="SF4 helicase" evidence="11">
    <location>
        <begin position="192"/>
        <end position="399"/>
    </location>
</feature>
<dbReference type="RefSeq" id="YP_009399797.1">
    <property type="nucleotide sequence ID" value="NC_035298.1"/>
</dbReference>
<dbReference type="SUPFAM" id="SSF48024">
    <property type="entry name" value="N-terminal domain of DnaB helicase"/>
    <property type="match status" value="1"/>
</dbReference>
<keyword evidence="2" id="KW-0235">DNA replication</keyword>
<sequence length="610" mass="71337">MNKKYPYRYKFVPQNYLAEEILLGTFLVYPDTLQYTNTLLKKEYFFLESHEVIYISLIENNDSEGLNVIKLLHLLKIKGLLTKIGGIQKLINMMRQSQIFIFSSNINNYTKELIKILNTNYIKRLIIQYGYNIIKLGTIPFNNSAAIYNKILFYLKFIEKEVVENNEDIINIKNLLSTTIIEIKNSQINSKNGIQSSILKSGFSKLDKIITGLPKGNLIIVAGRPSVGKTSFAINIAYNVFLNAKTSICIFSLEMSSKEILHKFMSIALKQTINDEALRMLTRQQWKSINKIFDHLIHKNVYINDRNNVQIDYINYTTNIIKKNKNLGLVIIDYLQLIELTIQNTSKNNRSQELGYITRKLKLLAQNLNLPIIVLSQLNRNIEIRSNKEPLLSDLKESGCISCSNNISLSDNSRNNININNLLKINTHYLKLSILYNQLFKYRKHKIEITTEIENLYFFKQYIFKCHIRSNNIRTSYNHKQLYQTRWTRVSKNSLSTKINFIKNRSMESIYFDIYKKYIQHVKTDKYNFTYDIDRNRVFNILCHAMILHNSIEQDADIILMLYDKQEKEFKNTNQKTLDIKVSKNRNGITGSCQIIFVPASSIFQDIINP</sequence>
<comment type="catalytic activity">
    <reaction evidence="10">
        <text>ATP + H2O = ADP + phosphate + H(+)</text>
        <dbReference type="Rhea" id="RHEA:13065"/>
        <dbReference type="ChEBI" id="CHEBI:15377"/>
        <dbReference type="ChEBI" id="CHEBI:15378"/>
        <dbReference type="ChEBI" id="CHEBI:30616"/>
        <dbReference type="ChEBI" id="CHEBI:43474"/>
        <dbReference type="ChEBI" id="CHEBI:456216"/>
        <dbReference type="EC" id="5.6.2.3"/>
    </reaction>
</comment>
<keyword evidence="12" id="KW-0934">Plastid</keyword>
<gene>
    <name evidence="12" type="primary">dnaB</name>
</gene>
<dbReference type="AlphaFoldDB" id="A0A1Z1MUH6"/>
<proteinExistence type="inferred from homology"/>
<dbReference type="PANTHER" id="PTHR30153">
    <property type="entry name" value="REPLICATIVE DNA HELICASE DNAB"/>
    <property type="match status" value="1"/>
</dbReference>
<evidence type="ECO:0000256" key="3">
    <source>
        <dbReference type="ARBA" id="ARBA00022741"/>
    </source>
</evidence>
<dbReference type="Gene3D" id="1.10.860.10">
    <property type="entry name" value="DNAb Helicase, Chain A"/>
    <property type="match status" value="1"/>
</dbReference>
<dbReference type="Pfam" id="PF03796">
    <property type="entry name" value="DnaB_C"/>
    <property type="match status" value="1"/>
</dbReference>
<keyword evidence="4" id="KW-0378">Hydrolase</keyword>
<evidence type="ECO:0000256" key="9">
    <source>
        <dbReference type="ARBA" id="ARBA00044969"/>
    </source>
</evidence>
<keyword evidence="12" id="KW-0150">Chloroplast</keyword>
<keyword evidence="3" id="KW-0547">Nucleotide-binding</keyword>
<keyword evidence="5 12" id="KW-0347">Helicase</keyword>
<evidence type="ECO:0000256" key="7">
    <source>
        <dbReference type="ARBA" id="ARBA00023125"/>
    </source>
</evidence>
<geneLocation type="chloroplast" evidence="12"/>
<dbReference type="EMBL" id="MF101465">
    <property type="protein sequence ID" value="ARW69616.1"/>
    <property type="molecule type" value="Genomic_DNA"/>
</dbReference>
<protein>
    <recommendedName>
        <fullName evidence="9">DNA 5'-3' helicase</fullName>
        <ecNumber evidence="9">5.6.2.3</ecNumber>
    </recommendedName>
</protein>
<dbReference type="GO" id="GO:0016787">
    <property type="term" value="F:hydrolase activity"/>
    <property type="evidence" value="ECO:0007669"/>
    <property type="project" value="UniProtKB-KW"/>
</dbReference>
<keyword evidence="8" id="KW-0413">Isomerase</keyword>
<evidence type="ECO:0000256" key="2">
    <source>
        <dbReference type="ARBA" id="ARBA00022705"/>
    </source>
</evidence>
<accession>A0A1Z1MUH6</accession>
<evidence type="ECO:0000256" key="1">
    <source>
        <dbReference type="ARBA" id="ARBA00008428"/>
    </source>
</evidence>
<evidence type="ECO:0000256" key="4">
    <source>
        <dbReference type="ARBA" id="ARBA00022801"/>
    </source>
</evidence>
<evidence type="ECO:0000313" key="12">
    <source>
        <dbReference type="EMBL" id="ARW69616.1"/>
    </source>
</evidence>
<evidence type="ECO:0000256" key="6">
    <source>
        <dbReference type="ARBA" id="ARBA00022840"/>
    </source>
</evidence>
<name>A0A1Z1MUH6_DIGSM</name>
<evidence type="ECO:0000256" key="5">
    <source>
        <dbReference type="ARBA" id="ARBA00022806"/>
    </source>
</evidence>
<reference evidence="12" key="1">
    <citation type="journal article" date="2017" name="J. Phycol.">
        <title>Analysis of chloroplast genomes and a supermatrix inform reclassification of the Rhodomelaceae (Rhodophyta).</title>
        <authorList>
            <person name="Diaz-Tapia P."/>
            <person name="Maggs C.A."/>
            <person name="West J.A."/>
            <person name="Verbruggen H."/>
        </authorList>
    </citation>
    <scope>NUCLEOTIDE SEQUENCE</scope>
    <source>
        <strain evidence="12">PD1820</strain>
    </source>
</reference>
<dbReference type="PROSITE" id="PS51199">
    <property type="entry name" value="SF4_HELICASE"/>
    <property type="match status" value="1"/>
</dbReference>